<name>A0A1L5F8S4_CLOKL</name>
<dbReference type="RefSeq" id="WP_073539039.1">
    <property type="nucleotide sequence ID" value="NZ_CP018335.1"/>
</dbReference>
<dbReference type="EMBL" id="CP018335">
    <property type="protein sequence ID" value="APM39415.1"/>
    <property type="molecule type" value="Genomic_DNA"/>
</dbReference>
<accession>A0A1L5F8S4</accession>
<evidence type="ECO:0000313" key="1">
    <source>
        <dbReference type="EMBL" id="APM39415.1"/>
    </source>
</evidence>
<gene>
    <name evidence="1" type="ORF">BS101_12010</name>
</gene>
<protein>
    <recommendedName>
        <fullName evidence="3">Phage-related protein</fullName>
    </recommendedName>
</protein>
<dbReference type="OrthoDB" id="5432268at2"/>
<dbReference type="AlphaFoldDB" id="A0A1L5F8S4"/>
<evidence type="ECO:0008006" key="3">
    <source>
        <dbReference type="Google" id="ProtNLM"/>
    </source>
</evidence>
<sequence length="239" mass="26819">MSNYTEREALEYLVGLGEIKVLDIDGKKFTTNQVYRVQDPKPAELTVTTLTALIDYIKSGIDDKFGDKGLIHVVSPSSVELYSELRDDKDREKYISVRALLPDNLVFDRFIGTEEFNIMLQSSFVENKDRGLLLKITGNIKDSSVKEYGDDGVSQAATVKTGVASVNDVVVPNPVVLAPYRTFPEIEQPESKFIFRMQSGPRAALFEADGGAWRNEAMQRIKKYLEENLKDIEGVKIIS</sequence>
<organism evidence="1 2">
    <name type="scientific">Clostridium kluyveri</name>
    <dbReference type="NCBI Taxonomy" id="1534"/>
    <lineage>
        <taxon>Bacteria</taxon>
        <taxon>Bacillati</taxon>
        <taxon>Bacillota</taxon>
        <taxon>Clostridia</taxon>
        <taxon>Eubacteriales</taxon>
        <taxon>Clostridiaceae</taxon>
        <taxon>Clostridium</taxon>
    </lineage>
</organism>
<proteinExistence type="predicted"/>
<reference evidence="1 2" key="1">
    <citation type="submission" date="2016-12" db="EMBL/GenBank/DDBJ databases">
        <title>Complete genome sequence of Clostridium kluyveri JZZ isolated from the pit mud of a Chinese flavor liquor-making factory.</title>
        <authorList>
            <person name="Wang Y."/>
        </authorList>
    </citation>
    <scope>NUCLEOTIDE SEQUENCE [LARGE SCALE GENOMIC DNA]</scope>
    <source>
        <strain evidence="1 2">JZZ</strain>
    </source>
</reference>
<dbReference type="Proteomes" id="UP000184604">
    <property type="component" value="Chromosome"/>
</dbReference>
<evidence type="ECO:0000313" key="2">
    <source>
        <dbReference type="Proteomes" id="UP000184604"/>
    </source>
</evidence>